<gene>
    <name evidence="1" type="ORF">L1987_82517</name>
</gene>
<evidence type="ECO:0000313" key="1">
    <source>
        <dbReference type="EMBL" id="KAI3682494.1"/>
    </source>
</evidence>
<organism evidence="1 2">
    <name type="scientific">Smallanthus sonchifolius</name>
    <dbReference type="NCBI Taxonomy" id="185202"/>
    <lineage>
        <taxon>Eukaryota</taxon>
        <taxon>Viridiplantae</taxon>
        <taxon>Streptophyta</taxon>
        <taxon>Embryophyta</taxon>
        <taxon>Tracheophyta</taxon>
        <taxon>Spermatophyta</taxon>
        <taxon>Magnoliopsida</taxon>
        <taxon>eudicotyledons</taxon>
        <taxon>Gunneridae</taxon>
        <taxon>Pentapetalae</taxon>
        <taxon>asterids</taxon>
        <taxon>campanulids</taxon>
        <taxon>Asterales</taxon>
        <taxon>Asteraceae</taxon>
        <taxon>Asteroideae</taxon>
        <taxon>Heliantheae alliance</taxon>
        <taxon>Millerieae</taxon>
        <taxon>Smallanthus</taxon>
    </lineage>
</organism>
<dbReference type="Proteomes" id="UP001056120">
    <property type="component" value="Linkage Group LG28"/>
</dbReference>
<proteinExistence type="predicted"/>
<comment type="caution">
    <text evidence="1">The sequence shown here is derived from an EMBL/GenBank/DDBJ whole genome shotgun (WGS) entry which is preliminary data.</text>
</comment>
<keyword evidence="2" id="KW-1185">Reference proteome</keyword>
<evidence type="ECO:0000313" key="2">
    <source>
        <dbReference type="Proteomes" id="UP001056120"/>
    </source>
</evidence>
<protein>
    <submittedName>
        <fullName evidence="1">Uncharacterized protein</fullName>
    </submittedName>
</protein>
<reference evidence="2" key="1">
    <citation type="journal article" date="2022" name="Mol. Ecol. Resour.">
        <title>The genomes of chicory, endive, great burdock and yacon provide insights into Asteraceae palaeo-polyploidization history and plant inulin production.</title>
        <authorList>
            <person name="Fan W."/>
            <person name="Wang S."/>
            <person name="Wang H."/>
            <person name="Wang A."/>
            <person name="Jiang F."/>
            <person name="Liu H."/>
            <person name="Zhao H."/>
            <person name="Xu D."/>
            <person name="Zhang Y."/>
        </authorList>
    </citation>
    <scope>NUCLEOTIDE SEQUENCE [LARGE SCALE GENOMIC DNA]</scope>
    <source>
        <strain evidence="2">cv. Yunnan</strain>
    </source>
</reference>
<sequence length="479" mass="53487">MTNTPNWIRGTCIGKGSFGTVNLAVDKSNGAIFAVKSVKQNSGRFSEALENEIRILKSLSSDYVVGYRGDDVTTENSSVYRNLHMEYMPCGTVADLDKRVDDVTVRSYTRCIVSALSYIHARNIIHCDVKGKNVLVGVGPGDAKLADFGSAVESGGSVSGSGTRGSPLWMAPEVVRGEYQGPESDVWSLGCTVIEMVTGKPAWQDRGVDTLCQIGYSEELPKLPARSSDELRDFISKCLKRNRLERWSCDQLLQHPFLLSCSCSSSPSDFIDKKWSPRCVFDWSDSNFSDDNSSEIDASNVNSNSSYARQRISTLSSNSSANWESDGWEPVRNVAVIDSQSSDFEYAEDDLLILEEQMTVTWPEYSESMGNNDGETTISRSEMTNREYRDSNGSFLNDDQCTNYYAEGTSSSWNSRDTDNNYSCCVFVSLNKLLLLNPNPSDTFIIEFCFCLMLDQFLNLFQFIFILITYQHFNSPIKT</sequence>
<dbReference type="EMBL" id="CM042045">
    <property type="protein sequence ID" value="KAI3682494.1"/>
    <property type="molecule type" value="Genomic_DNA"/>
</dbReference>
<name>A0ACB8YA03_9ASTR</name>
<reference evidence="1 2" key="2">
    <citation type="journal article" date="2022" name="Mol. Ecol. Resour.">
        <title>The genomes of chicory, endive, great burdock and yacon provide insights into Asteraceae paleo-polyploidization history and plant inulin production.</title>
        <authorList>
            <person name="Fan W."/>
            <person name="Wang S."/>
            <person name="Wang H."/>
            <person name="Wang A."/>
            <person name="Jiang F."/>
            <person name="Liu H."/>
            <person name="Zhao H."/>
            <person name="Xu D."/>
            <person name="Zhang Y."/>
        </authorList>
    </citation>
    <scope>NUCLEOTIDE SEQUENCE [LARGE SCALE GENOMIC DNA]</scope>
    <source>
        <strain evidence="2">cv. Yunnan</strain>
        <tissue evidence="1">Leaves</tissue>
    </source>
</reference>
<accession>A0ACB8YA03</accession>